<dbReference type="AlphaFoldDB" id="A0A8T0GJR4"/>
<gene>
    <name evidence="9" type="ORF">KC19_10G057300</name>
</gene>
<feature type="compositionally biased region" description="Polar residues" evidence="7">
    <location>
        <begin position="57"/>
        <end position="69"/>
    </location>
</feature>
<keyword evidence="10" id="KW-1185">Reference proteome</keyword>
<proteinExistence type="predicted"/>
<comment type="subcellular location">
    <subcellularLocation>
        <location evidence="1">Nucleus</location>
    </subcellularLocation>
</comment>
<dbReference type="Proteomes" id="UP000822688">
    <property type="component" value="Chromosome 10"/>
</dbReference>
<protein>
    <recommendedName>
        <fullName evidence="8">C3H1-type domain-containing protein</fullName>
    </recommendedName>
</protein>
<reference evidence="9" key="1">
    <citation type="submission" date="2020-06" db="EMBL/GenBank/DDBJ databases">
        <title>WGS assembly of Ceratodon purpureus strain R40.</title>
        <authorList>
            <person name="Carey S.B."/>
            <person name="Jenkins J."/>
            <person name="Shu S."/>
            <person name="Lovell J.T."/>
            <person name="Sreedasyam A."/>
            <person name="Maumus F."/>
            <person name="Tiley G.P."/>
            <person name="Fernandez-Pozo N."/>
            <person name="Barry K."/>
            <person name="Chen C."/>
            <person name="Wang M."/>
            <person name="Lipzen A."/>
            <person name="Daum C."/>
            <person name="Saski C.A."/>
            <person name="Payton A.C."/>
            <person name="Mcbreen J.C."/>
            <person name="Conrad R.E."/>
            <person name="Kollar L.M."/>
            <person name="Olsson S."/>
            <person name="Huttunen S."/>
            <person name="Landis J.B."/>
            <person name="Wickett N.J."/>
            <person name="Johnson M.G."/>
            <person name="Rensing S.A."/>
            <person name="Grimwood J."/>
            <person name="Schmutz J."/>
            <person name="Mcdaniel S.F."/>
        </authorList>
    </citation>
    <scope>NUCLEOTIDE SEQUENCE</scope>
    <source>
        <strain evidence="9">R40</strain>
    </source>
</reference>
<evidence type="ECO:0000256" key="2">
    <source>
        <dbReference type="ARBA" id="ARBA00022723"/>
    </source>
</evidence>
<dbReference type="SUPFAM" id="SSF90229">
    <property type="entry name" value="CCCH zinc finger"/>
    <property type="match status" value="1"/>
</dbReference>
<accession>A0A8T0GJR4</accession>
<keyword evidence="2 6" id="KW-0479">Metal-binding</keyword>
<feature type="region of interest" description="Disordered" evidence="7">
    <location>
        <begin position="54"/>
        <end position="77"/>
    </location>
</feature>
<dbReference type="GO" id="GO:0008270">
    <property type="term" value="F:zinc ion binding"/>
    <property type="evidence" value="ECO:0007669"/>
    <property type="project" value="UniProtKB-KW"/>
</dbReference>
<dbReference type="PROSITE" id="PS50103">
    <property type="entry name" value="ZF_C3H1"/>
    <property type="match status" value="1"/>
</dbReference>
<dbReference type="InterPro" id="IPR036855">
    <property type="entry name" value="Znf_CCCH_sf"/>
</dbReference>
<name>A0A8T0GJR4_CERPU</name>
<dbReference type="SMART" id="SM00356">
    <property type="entry name" value="ZnF_C3H1"/>
    <property type="match status" value="1"/>
</dbReference>
<keyword evidence="4 6" id="KW-0862">Zinc</keyword>
<evidence type="ECO:0000256" key="6">
    <source>
        <dbReference type="PROSITE-ProRule" id="PRU00723"/>
    </source>
</evidence>
<evidence type="ECO:0000256" key="1">
    <source>
        <dbReference type="ARBA" id="ARBA00004123"/>
    </source>
</evidence>
<dbReference type="PANTHER" id="PTHR46527">
    <property type="entry name" value="NUCLEOPORIN-LIKE PROTEIN 2"/>
    <property type="match status" value="1"/>
</dbReference>
<dbReference type="GO" id="GO:0005634">
    <property type="term" value="C:nucleus"/>
    <property type="evidence" value="ECO:0007669"/>
    <property type="project" value="UniProtKB-SubCell"/>
</dbReference>
<evidence type="ECO:0000256" key="5">
    <source>
        <dbReference type="ARBA" id="ARBA00023242"/>
    </source>
</evidence>
<dbReference type="Gene3D" id="4.10.1000.10">
    <property type="entry name" value="Zinc finger, CCCH-type"/>
    <property type="match status" value="1"/>
</dbReference>
<comment type="caution">
    <text evidence="9">The sequence shown here is derived from an EMBL/GenBank/DDBJ whole genome shotgun (WGS) entry which is preliminary data.</text>
</comment>
<evidence type="ECO:0000313" key="10">
    <source>
        <dbReference type="Proteomes" id="UP000822688"/>
    </source>
</evidence>
<evidence type="ECO:0000256" key="4">
    <source>
        <dbReference type="ARBA" id="ARBA00022833"/>
    </source>
</evidence>
<feature type="zinc finger region" description="C3H1-type" evidence="6">
    <location>
        <begin position="1"/>
        <end position="27"/>
    </location>
</feature>
<feature type="region of interest" description="Disordered" evidence="7">
    <location>
        <begin position="251"/>
        <end position="274"/>
    </location>
</feature>
<dbReference type="Pfam" id="PF00642">
    <property type="entry name" value="zf-CCCH"/>
    <property type="match status" value="1"/>
</dbReference>
<dbReference type="InterPro" id="IPR051767">
    <property type="entry name" value="Nucleoporin_NUP42"/>
</dbReference>
<evidence type="ECO:0000313" key="9">
    <source>
        <dbReference type="EMBL" id="KAG0558815.1"/>
    </source>
</evidence>
<dbReference type="PANTHER" id="PTHR46527:SF1">
    <property type="entry name" value="NUCLEOPORIN NUP42"/>
    <property type="match status" value="1"/>
</dbReference>
<sequence length="407" mass="42904">MSRQICRDFQRGNCRFGTRCKFLHQTGPTQQNAYNSGPKQTQQQGFGTNRFGAFNGAPNNQRAPQQQTAPAKDHKCGNPKVCQDQIKEDVTTEQPTYWRLTSYAHWKFLPNDITGDISPEELRALAYSNAKQGASTQQIIQNEQSLVAAKMAEFEALQRNPYRGPATQALGGFQQGATQPSPFGSSAGAGTFSGFGTPQNQTAAPAGGFGQPQTMFGVPITATPQTGGGFSNAFGKTSTNPKLSPSPFQPSGFGQNSQFGQTGFGSQAPKNIFGSQAQNNNIFGTQAQPSPGNGNSVFGGGFGTQSSLQPANVMNPVGFGSSPFTNSASFGSSPFAVPAATPQSSTPAATPQPITPAVTTPMTPNTLGPGSLPPHSVQTVGADGIWQKDTWKLGEIPEEEPPESVRY</sequence>
<organism evidence="9 10">
    <name type="scientific">Ceratodon purpureus</name>
    <name type="common">Fire moss</name>
    <name type="synonym">Dicranum purpureum</name>
    <dbReference type="NCBI Taxonomy" id="3225"/>
    <lineage>
        <taxon>Eukaryota</taxon>
        <taxon>Viridiplantae</taxon>
        <taxon>Streptophyta</taxon>
        <taxon>Embryophyta</taxon>
        <taxon>Bryophyta</taxon>
        <taxon>Bryophytina</taxon>
        <taxon>Bryopsida</taxon>
        <taxon>Dicranidae</taxon>
        <taxon>Pseudoditrichales</taxon>
        <taxon>Ditrichaceae</taxon>
        <taxon>Ceratodon</taxon>
    </lineage>
</organism>
<dbReference type="EMBL" id="CM026431">
    <property type="protein sequence ID" value="KAG0558815.1"/>
    <property type="molecule type" value="Genomic_DNA"/>
</dbReference>
<feature type="compositionally biased region" description="Polar residues" evidence="7">
    <location>
        <begin position="252"/>
        <end position="274"/>
    </location>
</feature>
<keyword evidence="3 6" id="KW-0863">Zinc-finger</keyword>
<keyword evidence="5" id="KW-0539">Nucleus</keyword>
<feature type="domain" description="C3H1-type" evidence="8">
    <location>
        <begin position="1"/>
        <end position="27"/>
    </location>
</feature>
<evidence type="ECO:0000259" key="8">
    <source>
        <dbReference type="PROSITE" id="PS50103"/>
    </source>
</evidence>
<feature type="region of interest" description="Disordered" evidence="7">
    <location>
        <begin position="337"/>
        <end position="383"/>
    </location>
</feature>
<dbReference type="InterPro" id="IPR000571">
    <property type="entry name" value="Znf_CCCH"/>
</dbReference>
<evidence type="ECO:0000256" key="3">
    <source>
        <dbReference type="ARBA" id="ARBA00022771"/>
    </source>
</evidence>
<feature type="compositionally biased region" description="Low complexity" evidence="7">
    <location>
        <begin position="338"/>
        <end position="361"/>
    </location>
</feature>
<evidence type="ECO:0000256" key="7">
    <source>
        <dbReference type="SAM" id="MobiDB-lite"/>
    </source>
</evidence>